<dbReference type="PANTHER" id="PTHR47510:SF3">
    <property type="entry name" value="ENDO_EXONUCLEASE_PHOSPHATASE DOMAIN-CONTAINING PROTEIN"/>
    <property type="match status" value="1"/>
</dbReference>
<organism evidence="2 3">
    <name type="scientific">Lasius niger</name>
    <name type="common">Black garden ant</name>
    <dbReference type="NCBI Taxonomy" id="67767"/>
    <lineage>
        <taxon>Eukaryota</taxon>
        <taxon>Metazoa</taxon>
        <taxon>Ecdysozoa</taxon>
        <taxon>Arthropoda</taxon>
        <taxon>Hexapoda</taxon>
        <taxon>Insecta</taxon>
        <taxon>Pterygota</taxon>
        <taxon>Neoptera</taxon>
        <taxon>Endopterygota</taxon>
        <taxon>Hymenoptera</taxon>
        <taxon>Apocrita</taxon>
        <taxon>Aculeata</taxon>
        <taxon>Formicoidea</taxon>
        <taxon>Formicidae</taxon>
        <taxon>Formicinae</taxon>
        <taxon>Lasius</taxon>
        <taxon>Lasius</taxon>
    </lineage>
</organism>
<proteinExistence type="predicted"/>
<dbReference type="SUPFAM" id="SSF56672">
    <property type="entry name" value="DNA/RNA polymerases"/>
    <property type="match status" value="1"/>
</dbReference>
<feature type="domain" description="Reverse transcriptase" evidence="1">
    <location>
        <begin position="188"/>
        <end position="434"/>
    </location>
</feature>
<keyword evidence="2" id="KW-0695">RNA-directed DNA polymerase</keyword>
<comment type="caution">
    <text evidence="2">The sequence shown here is derived from an EMBL/GenBank/DDBJ whole genome shotgun (WGS) entry which is preliminary data.</text>
</comment>
<protein>
    <submittedName>
        <fullName evidence="2">Reverse transcriptase</fullName>
    </submittedName>
</protein>
<dbReference type="EMBL" id="LBMM01003405">
    <property type="protein sequence ID" value="KMQ93568.1"/>
    <property type="molecule type" value="Genomic_DNA"/>
</dbReference>
<keyword evidence="3" id="KW-1185">Reference proteome</keyword>
<dbReference type="Proteomes" id="UP000036403">
    <property type="component" value="Unassembled WGS sequence"/>
</dbReference>
<evidence type="ECO:0000313" key="3">
    <source>
        <dbReference type="Proteomes" id="UP000036403"/>
    </source>
</evidence>
<keyword evidence="2" id="KW-0808">Transferase</keyword>
<name>A0A0J7KTD2_LASNI</name>
<dbReference type="STRING" id="67767.A0A0J7KTD2"/>
<dbReference type="AlphaFoldDB" id="A0A0J7KTD2"/>
<evidence type="ECO:0000259" key="1">
    <source>
        <dbReference type="PROSITE" id="PS50878"/>
    </source>
</evidence>
<dbReference type="InterPro" id="IPR000477">
    <property type="entry name" value="RT_dom"/>
</dbReference>
<dbReference type="OrthoDB" id="7699669at2759"/>
<evidence type="ECO:0000313" key="2">
    <source>
        <dbReference type="EMBL" id="KMQ93568.1"/>
    </source>
</evidence>
<dbReference type="PROSITE" id="PS50878">
    <property type="entry name" value="RT_POL"/>
    <property type="match status" value="1"/>
</dbReference>
<accession>A0A0J7KTD2</accession>
<dbReference type="PaxDb" id="67767-A0A0J7KTD2"/>
<gene>
    <name evidence="2" type="ORF">RF55_6321</name>
</gene>
<dbReference type="Pfam" id="PF00078">
    <property type="entry name" value="RVT_1"/>
    <property type="match status" value="1"/>
</dbReference>
<reference evidence="2 3" key="1">
    <citation type="submission" date="2015-04" db="EMBL/GenBank/DDBJ databases">
        <title>Lasius niger genome sequencing.</title>
        <authorList>
            <person name="Konorov E.A."/>
            <person name="Nikitin M.A."/>
            <person name="Kirill M.V."/>
            <person name="Chang P."/>
        </authorList>
    </citation>
    <scope>NUCLEOTIDE SEQUENCE [LARGE SCALE GENOMIC DNA]</scope>
    <source>
        <tissue evidence="2">Whole</tissue>
    </source>
</reference>
<dbReference type="CDD" id="cd01650">
    <property type="entry name" value="RT_nLTR_like"/>
    <property type="match status" value="1"/>
</dbReference>
<dbReference type="GO" id="GO:0003964">
    <property type="term" value="F:RNA-directed DNA polymerase activity"/>
    <property type="evidence" value="ECO:0007669"/>
    <property type="project" value="UniProtKB-KW"/>
</dbReference>
<keyword evidence="2" id="KW-0548">Nucleotidyltransferase</keyword>
<dbReference type="InterPro" id="IPR043502">
    <property type="entry name" value="DNA/RNA_pol_sf"/>
</dbReference>
<sequence>MLLPLKRRHFKNLPAPWLMSDIRLMMRERNLARRIWRRSGNNHDYDRFKVLQNRTQSMIHTAKRAYYLNIFNDSDRPNVVWSRLRHLGLIKARDFSASLSLSVDELNEFSAGDAVIPEADDHHQSFTEILSGNYIDTSFHWDYVTPPTIKKVLNSAKSNAVGSDGISLRFIKQAIHFILPVLEHLFNYSLMNEVFPAMWRSALICPIPKIKNPTMVQHYRPISILPVLSKALERIVSEQIRCYLKNFTLYDPCQSTYRSCHSTQTCLIQMLDEEVEESELFRICTALVLRLSYVLSQTVKDSVAGTMSSLTLVSEGIFQGSVLGPLLFTLYLSDFRNVLQHCKYNFYADDLQVYLHCKPRELSDAILKVDEDINAVINWSFANGLILNSDKTQAIIFGTSRYVNAIDLYTLPKIMVDMTAIQYSTSVRYLGVIIINNLS</sequence>
<dbReference type="PANTHER" id="PTHR47510">
    <property type="entry name" value="REVERSE TRANSCRIPTASE DOMAIN-CONTAINING PROTEIN"/>
    <property type="match status" value="1"/>
</dbReference>